<dbReference type="AlphaFoldDB" id="A0A917K6Y8"/>
<reference evidence="3 4" key="1">
    <citation type="journal article" date="2014" name="Int. J. Syst. Evol. Microbiol.">
        <title>Complete genome sequence of Corynebacterium casei LMG S-19264T (=DSM 44701T), isolated from a smear-ripened cheese.</title>
        <authorList>
            <consortium name="US DOE Joint Genome Institute (JGI-PGF)"/>
            <person name="Walter F."/>
            <person name="Albersmeier A."/>
            <person name="Kalinowski J."/>
            <person name="Ruckert C."/>
        </authorList>
    </citation>
    <scope>NUCLEOTIDE SEQUENCE [LARGE SCALE GENOMIC DNA]</scope>
    <source>
        <strain evidence="3 4">CGMCC 4.7206</strain>
    </source>
</reference>
<dbReference type="EMBL" id="BMMT01000019">
    <property type="protein sequence ID" value="GGJ02315.1"/>
    <property type="molecule type" value="Genomic_DNA"/>
</dbReference>
<evidence type="ECO:0000313" key="4">
    <source>
        <dbReference type="Proteomes" id="UP000597989"/>
    </source>
</evidence>
<protein>
    <submittedName>
        <fullName evidence="3">Uncharacterized protein</fullName>
    </submittedName>
</protein>
<evidence type="ECO:0000313" key="2">
    <source>
        <dbReference type="EMBL" id="GAA0537513.1"/>
    </source>
</evidence>
<dbReference type="Proteomes" id="UP001500220">
    <property type="component" value="Unassembled WGS sequence"/>
</dbReference>
<reference evidence="3" key="3">
    <citation type="submission" date="2020-09" db="EMBL/GenBank/DDBJ databases">
        <authorList>
            <person name="Sun Q."/>
            <person name="Zhou Y."/>
        </authorList>
    </citation>
    <scope>NUCLEOTIDE SEQUENCE</scope>
    <source>
        <strain evidence="3">CGMCC 4.7206</strain>
    </source>
</reference>
<dbReference type="EMBL" id="BAAAHC010000020">
    <property type="protein sequence ID" value="GAA0537513.1"/>
    <property type="molecule type" value="Genomic_DNA"/>
</dbReference>
<dbReference type="RefSeq" id="WP_229680432.1">
    <property type="nucleotide sequence ID" value="NZ_BAAAHC010000020.1"/>
</dbReference>
<keyword evidence="5" id="KW-1185">Reference proteome</keyword>
<evidence type="ECO:0000313" key="5">
    <source>
        <dbReference type="Proteomes" id="UP001500220"/>
    </source>
</evidence>
<sequence>MGLLISAVTRLAPWTPLPAEVGALATAVQLHPKLRRLVEQGLRGREQAESVLPVVSALAQGVATRGGGLVLDVAERWSQWREADADRAAWAAAEPRLVRGPDDAAADPIAVPRPGPPHRDVLARYTERAMAVAVACGAAATPYAGPRRGLAVALAGEPKAPDAGREGFATTLGRYLARRGAIAMDRGALRRLGQVDTVVLDEDALRGDRYEPADLVLVNGTELEAVAERLYELFHPTEPDRPHRDADGWVLGPLEDLDLTGRTGRQAAARLRRSSDHVLGLARGRRLQAVAGVVAQTMPGTQALTAAVRRSGARLVLASDHTGSAFGFVDAVVHTGRRLLTSVCDLQADGAVVLLVSGNRAALGASDCGIGVHRDGDRPAWGADVLVGTDLEAVTVIVDGVGVARCVATRTAPCSPRAAAVSVRSPRCRHRPPGRAHGGRPRATPPGASRSASACGGPGTCCPARSPRPS</sequence>
<evidence type="ECO:0000313" key="3">
    <source>
        <dbReference type="EMBL" id="GGJ02315.1"/>
    </source>
</evidence>
<reference evidence="2 5" key="2">
    <citation type="journal article" date="2019" name="Int. J. Syst. Evol. Microbiol.">
        <title>The Global Catalogue of Microorganisms (GCM) 10K type strain sequencing project: providing services to taxonomists for standard genome sequencing and annotation.</title>
        <authorList>
            <consortium name="The Broad Institute Genomics Platform"/>
            <consortium name="The Broad Institute Genome Sequencing Center for Infectious Disease"/>
            <person name="Wu L."/>
            <person name="Ma J."/>
        </authorList>
    </citation>
    <scope>NUCLEOTIDE SEQUENCE [LARGE SCALE GENOMIC DNA]</scope>
    <source>
        <strain evidence="2 5">JCM 10664</strain>
    </source>
</reference>
<name>A0A917K6Y8_9PSEU</name>
<evidence type="ECO:0000256" key="1">
    <source>
        <dbReference type="SAM" id="MobiDB-lite"/>
    </source>
</evidence>
<dbReference type="Proteomes" id="UP000597989">
    <property type="component" value="Unassembled WGS sequence"/>
</dbReference>
<feature type="compositionally biased region" description="Low complexity" evidence="1">
    <location>
        <begin position="441"/>
        <end position="454"/>
    </location>
</feature>
<reference evidence="2" key="4">
    <citation type="submission" date="2023-12" db="EMBL/GenBank/DDBJ databases">
        <authorList>
            <person name="Sun Q."/>
            <person name="Inoue M."/>
        </authorList>
    </citation>
    <scope>NUCLEOTIDE SEQUENCE</scope>
    <source>
        <strain evidence="2">JCM 10664</strain>
    </source>
</reference>
<feature type="region of interest" description="Disordered" evidence="1">
    <location>
        <begin position="422"/>
        <end position="470"/>
    </location>
</feature>
<feature type="compositionally biased region" description="Basic residues" evidence="1">
    <location>
        <begin position="426"/>
        <end position="440"/>
    </location>
</feature>
<accession>A0A917K6Y8</accession>
<proteinExistence type="predicted"/>
<gene>
    <name evidence="2" type="ORF">GCM10009545_45340</name>
    <name evidence="3" type="ORF">GCM10011581_44340</name>
</gene>
<organism evidence="3 4">
    <name type="scientific">Saccharopolyspora thermophila</name>
    <dbReference type="NCBI Taxonomy" id="89367"/>
    <lineage>
        <taxon>Bacteria</taxon>
        <taxon>Bacillati</taxon>
        <taxon>Actinomycetota</taxon>
        <taxon>Actinomycetes</taxon>
        <taxon>Pseudonocardiales</taxon>
        <taxon>Pseudonocardiaceae</taxon>
        <taxon>Saccharopolyspora</taxon>
    </lineage>
</organism>
<comment type="caution">
    <text evidence="3">The sequence shown here is derived from an EMBL/GenBank/DDBJ whole genome shotgun (WGS) entry which is preliminary data.</text>
</comment>